<proteinExistence type="predicted"/>
<feature type="compositionally biased region" description="Basic and acidic residues" evidence="1">
    <location>
        <begin position="1"/>
        <end position="20"/>
    </location>
</feature>
<accession>A0ABQ9I4B1</accession>
<name>A0ABQ9I4B1_9NEOP</name>
<protein>
    <recommendedName>
        <fullName evidence="4">HTH psq-type domain-containing protein</fullName>
    </recommendedName>
</protein>
<sequence length="230" mass="26552">MTSRRDVVNRTSGHDFRPASEKNNLAELDEHREAWMKNMVNKSDSGNYSCSISATDFATVSVHVLTVPLKYTTWGRFEHNDMSIRAAASTFGVTHTVMFCRFKNTGNNENRNEFTSKYTVNQVFTKDEEAMLEDYILKSSRMNYGLTYLQIRKIAFEYAKSVGQCPKKRLKGYAERHTRLSLRKPENSSQSCATSFNKENVVSFQHNYEKMLQKCKFTADIIYNLHETTA</sequence>
<reference evidence="2 3" key="1">
    <citation type="submission" date="2023-02" db="EMBL/GenBank/DDBJ databases">
        <title>LHISI_Scaffold_Assembly.</title>
        <authorList>
            <person name="Stuart O.P."/>
            <person name="Cleave R."/>
            <person name="Magrath M.J.L."/>
            <person name="Mikheyev A.S."/>
        </authorList>
    </citation>
    <scope>NUCLEOTIDE SEQUENCE [LARGE SCALE GENOMIC DNA]</scope>
    <source>
        <strain evidence="2">Daus_M_001</strain>
        <tissue evidence="2">Leg muscle</tissue>
    </source>
</reference>
<dbReference type="Proteomes" id="UP001159363">
    <property type="component" value="Chromosome 2"/>
</dbReference>
<dbReference type="EMBL" id="JARBHB010000002">
    <property type="protein sequence ID" value="KAJ8891495.1"/>
    <property type="molecule type" value="Genomic_DNA"/>
</dbReference>
<evidence type="ECO:0000256" key="1">
    <source>
        <dbReference type="SAM" id="MobiDB-lite"/>
    </source>
</evidence>
<comment type="caution">
    <text evidence="2">The sequence shown here is derived from an EMBL/GenBank/DDBJ whole genome shotgun (WGS) entry which is preliminary data.</text>
</comment>
<evidence type="ECO:0008006" key="4">
    <source>
        <dbReference type="Google" id="ProtNLM"/>
    </source>
</evidence>
<organism evidence="2 3">
    <name type="scientific">Dryococelus australis</name>
    <dbReference type="NCBI Taxonomy" id="614101"/>
    <lineage>
        <taxon>Eukaryota</taxon>
        <taxon>Metazoa</taxon>
        <taxon>Ecdysozoa</taxon>
        <taxon>Arthropoda</taxon>
        <taxon>Hexapoda</taxon>
        <taxon>Insecta</taxon>
        <taxon>Pterygota</taxon>
        <taxon>Neoptera</taxon>
        <taxon>Polyneoptera</taxon>
        <taxon>Phasmatodea</taxon>
        <taxon>Verophasmatodea</taxon>
        <taxon>Anareolatae</taxon>
        <taxon>Phasmatidae</taxon>
        <taxon>Eurycanthinae</taxon>
        <taxon>Dryococelus</taxon>
    </lineage>
</organism>
<keyword evidence="3" id="KW-1185">Reference proteome</keyword>
<feature type="region of interest" description="Disordered" evidence="1">
    <location>
        <begin position="1"/>
        <end position="22"/>
    </location>
</feature>
<evidence type="ECO:0000313" key="2">
    <source>
        <dbReference type="EMBL" id="KAJ8891495.1"/>
    </source>
</evidence>
<gene>
    <name evidence="2" type="ORF">PR048_004023</name>
</gene>
<evidence type="ECO:0000313" key="3">
    <source>
        <dbReference type="Proteomes" id="UP001159363"/>
    </source>
</evidence>